<accession>A0ABV2FGL3</accession>
<dbReference type="InterPro" id="IPR050832">
    <property type="entry name" value="Bact_Acetyltransf"/>
</dbReference>
<reference evidence="4 5" key="1">
    <citation type="submission" date="2024-06" db="EMBL/GenBank/DDBJ databases">
        <title>Genomic Encyclopedia of Type Strains, Phase IV (KMG-IV): sequencing the most valuable type-strain genomes for metagenomic binning, comparative biology and taxonomic classification.</title>
        <authorList>
            <person name="Goeker M."/>
        </authorList>
    </citation>
    <scope>NUCLEOTIDE SEQUENCE [LARGE SCALE GENOMIC DNA]</scope>
    <source>
        <strain evidence="4 5">DSM 28303</strain>
    </source>
</reference>
<evidence type="ECO:0000313" key="5">
    <source>
        <dbReference type="Proteomes" id="UP001549122"/>
    </source>
</evidence>
<evidence type="ECO:0000259" key="3">
    <source>
        <dbReference type="PROSITE" id="PS51186"/>
    </source>
</evidence>
<dbReference type="InterPro" id="IPR000182">
    <property type="entry name" value="GNAT_dom"/>
</dbReference>
<dbReference type="CDD" id="cd04301">
    <property type="entry name" value="NAT_SF"/>
    <property type="match status" value="1"/>
</dbReference>
<evidence type="ECO:0000313" key="4">
    <source>
        <dbReference type="EMBL" id="MET3557708.1"/>
    </source>
</evidence>
<feature type="domain" description="N-acetyltransferase" evidence="3">
    <location>
        <begin position="1"/>
        <end position="156"/>
    </location>
</feature>
<protein>
    <submittedName>
        <fullName evidence="4">Ribosomal protein S18 acetylase RimI-like enzyme</fullName>
    </submittedName>
</protein>
<proteinExistence type="predicted"/>
<gene>
    <name evidence="4" type="ORF">ABID29_000818</name>
</gene>
<dbReference type="EMBL" id="JBEPLO010000007">
    <property type="protein sequence ID" value="MET3557708.1"/>
    <property type="molecule type" value="Genomic_DNA"/>
</dbReference>
<dbReference type="RefSeq" id="WP_354364570.1">
    <property type="nucleotide sequence ID" value="NZ_JBEPLO010000007.1"/>
</dbReference>
<dbReference type="SUPFAM" id="SSF55729">
    <property type="entry name" value="Acyl-CoA N-acyltransferases (Nat)"/>
    <property type="match status" value="1"/>
</dbReference>
<keyword evidence="1" id="KW-0808">Transferase</keyword>
<keyword evidence="5" id="KW-1185">Reference proteome</keyword>
<dbReference type="PANTHER" id="PTHR43877">
    <property type="entry name" value="AMINOALKYLPHOSPHONATE N-ACETYLTRANSFERASE-RELATED-RELATED"/>
    <property type="match status" value="1"/>
</dbReference>
<dbReference type="Gene3D" id="3.40.630.30">
    <property type="match status" value="1"/>
</dbReference>
<dbReference type="Pfam" id="PF00583">
    <property type="entry name" value="Acetyltransf_1"/>
    <property type="match status" value="1"/>
</dbReference>
<evidence type="ECO:0000256" key="1">
    <source>
        <dbReference type="ARBA" id="ARBA00022679"/>
    </source>
</evidence>
<dbReference type="PANTHER" id="PTHR43877:SF2">
    <property type="entry name" value="AMINOALKYLPHOSPHONATE N-ACETYLTRANSFERASE-RELATED"/>
    <property type="match status" value="1"/>
</dbReference>
<comment type="caution">
    <text evidence="4">The sequence shown here is derived from an EMBL/GenBank/DDBJ whole genome shotgun (WGS) entry which is preliminary data.</text>
</comment>
<name>A0ABV2FGL3_9STRE</name>
<keyword evidence="2" id="KW-0012">Acyltransferase</keyword>
<dbReference type="InterPro" id="IPR016181">
    <property type="entry name" value="Acyl_CoA_acyltransferase"/>
</dbReference>
<organism evidence="4 5">
    <name type="scientific">Streptococcus rupicaprae</name>
    <dbReference type="NCBI Taxonomy" id="759619"/>
    <lineage>
        <taxon>Bacteria</taxon>
        <taxon>Bacillati</taxon>
        <taxon>Bacillota</taxon>
        <taxon>Bacilli</taxon>
        <taxon>Lactobacillales</taxon>
        <taxon>Streptococcaceae</taxon>
        <taxon>Streptococcus</taxon>
    </lineage>
</organism>
<dbReference type="PROSITE" id="PS51186">
    <property type="entry name" value="GNAT"/>
    <property type="match status" value="1"/>
</dbReference>
<sequence length="156" mass="17738">MPIRPAAQADISAILNLLDQILRVHYQARPDLFEGQGTKFTEQELLDLLNQADKPVFVYQDDQGHVLGHLFLEVRTPSHPVQKPVKSCFIEDLCVSEQARGLGIGKQLYTFAKDYAKSQNCYNLTLNVWNANQTATDFYRNLGLTPQQTQMEEILD</sequence>
<dbReference type="Proteomes" id="UP001549122">
    <property type="component" value="Unassembled WGS sequence"/>
</dbReference>
<evidence type="ECO:0000256" key="2">
    <source>
        <dbReference type="ARBA" id="ARBA00023315"/>
    </source>
</evidence>